<keyword evidence="2" id="KW-1185">Reference proteome</keyword>
<evidence type="ECO:0000313" key="1">
    <source>
        <dbReference type="EMBL" id="KAH0869664.1"/>
    </source>
</evidence>
<evidence type="ECO:0000313" key="2">
    <source>
        <dbReference type="Proteomes" id="UP000824890"/>
    </source>
</evidence>
<reference evidence="1 2" key="1">
    <citation type="submission" date="2021-05" db="EMBL/GenBank/DDBJ databases">
        <title>Genome Assembly of Synthetic Allotetraploid Brassica napus Reveals Homoeologous Exchanges between Subgenomes.</title>
        <authorList>
            <person name="Davis J.T."/>
        </authorList>
    </citation>
    <scope>NUCLEOTIDE SEQUENCE [LARGE SCALE GENOMIC DNA]</scope>
    <source>
        <strain evidence="2">cv. Da-Ae</strain>
        <tissue evidence="1">Seedling</tissue>
    </source>
</reference>
<comment type="caution">
    <text evidence="1">The sequence shown here is derived from an EMBL/GenBank/DDBJ whole genome shotgun (WGS) entry which is preliminary data.</text>
</comment>
<protein>
    <submittedName>
        <fullName evidence="1">Uncharacterized protein</fullName>
    </submittedName>
</protein>
<organism evidence="1 2">
    <name type="scientific">Brassica napus</name>
    <name type="common">Rape</name>
    <dbReference type="NCBI Taxonomy" id="3708"/>
    <lineage>
        <taxon>Eukaryota</taxon>
        <taxon>Viridiplantae</taxon>
        <taxon>Streptophyta</taxon>
        <taxon>Embryophyta</taxon>
        <taxon>Tracheophyta</taxon>
        <taxon>Spermatophyta</taxon>
        <taxon>Magnoliopsida</taxon>
        <taxon>eudicotyledons</taxon>
        <taxon>Gunneridae</taxon>
        <taxon>Pentapetalae</taxon>
        <taxon>rosids</taxon>
        <taxon>malvids</taxon>
        <taxon>Brassicales</taxon>
        <taxon>Brassicaceae</taxon>
        <taxon>Brassiceae</taxon>
        <taxon>Brassica</taxon>
    </lineage>
</organism>
<proteinExistence type="predicted"/>
<accession>A0ABQ7YN60</accession>
<name>A0ABQ7YN60_BRANA</name>
<dbReference type="EMBL" id="JAGKQM010000017">
    <property type="protein sequence ID" value="KAH0869664.1"/>
    <property type="molecule type" value="Genomic_DNA"/>
</dbReference>
<sequence length="74" mass="8279">MGAALVVEFGGASEAIKGDHNIGKRIDGDVWCELSMETRDYIKLHSMLIKVCHFGEIVTRMDMDFNYLGTSLLK</sequence>
<gene>
    <name evidence="1" type="ORF">HID58_076686</name>
</gene>
<dbReference type="Proteomes" id="UP000824890">
    <property type="component" value="Unassembled WGS sequence"/>
</dbReference>